<comment type="caution">
    <text evidence="1">The sequence shown here is derived from an EMBL/GenBank/DDBJ whole genome shotgun (WGS) entry which is preliminary data.</text>
</comment>
<dbReference type="RefSeq" id="WP_344719871.1">
    <property type="nucleotide sequence ID" value="NZ_BAAAYG010000005.1"/>
</dbReference>
<dbReference type="EMBL" id="BAAAYG010000005">
    <property type="protein sequence ID" value="GAA3284488.1"/>
    <property type="molecule type" value="Genomic_DNA"/>
</dbReference>
<keyword evidence="2" id="KW-1185">Reference proteome</keyword>
<protein>
    <submittedName>
        <fullName evidence="1">Uncharacterized protein</fullName>
    </submittedName>
</protein>
<evidence type="ECO:0000313" key="1">
    <source>
        <dbReference type="EMBL" id="GAA3284488.1"/>
    </source>
</evidence>
<dbReference type="Proteomes" id="UP001501736">
    <property type="component" value="Unassembled WGS sequence"/>
</dbReference>
<proteinExistence type="predicted"/>
<accession>A0ABP6RDW8</accession>
<reference evidence="2" key="1">
    <citation type="journal article" date="2019" name="Int. J. Syst. Evol. Microbiol.">
        <title>The Global Catalogue of Microorganisms (GCM) 10K type strain sequencing project: providing services to taxonomists for standard genome sequencing and annotation.</title>
        <authorList>
            <consortium name="The Broad Institute Genomics Platform"/>
            <consortium name="The Broad Institute Genome Sequencing Center for Infectious Disease"/>
            <person name="Wu L."/>
            <person name="Ma J."/>
        </authorList>
    </citation>
    <scope>NUCLEOTIDE SEQUENCE [LARGE SCALE GENOMIC DNA]</scope>
    <source>
        <strain evidence="2">JCM 11483</strain>
    </source>
</reference>
<organism evidence="1 2">
    <name type="scientific">Nesterenkonia halobia</name>
    <dbReference type="NCBI Taxonomy" id="37922"/>
    <lineage>
        <taxon>Bacteria</taxon>
        <taxon>Bacillati</taxon>
        <taxon>Actinomycetota</taxon>
        <taxon>Actinomycetes</taxon>
        <taxon>Micrococcales</taxon>
        <taxon>Micrococcaceae</taxon>
        <taxon>Nesterenkonia</taxon>
    </lineage>
</organism>
<evidence type="ECO:0000313" key="2">
    <source>
        <dbReference type="Proteomes" id="UP001501736"/>
    </source>
</evidence>
<sequence length="79" mass="8794">MSEHLLPAPTTEYEVALFQTGYHFGVSEGVRIGRAELAAEQLAAQYELAARWPFPADQKVKSLRARQARQESYDIGEAA</sequence>
<name>A0ABP6RDW8_9MICC</name>
<gene>
    <name evidence="1" type="ORF">GCM10020260_15110</name>
</gene>